<dbReference type="AlphaFoldDB" id="A0A4Y2L8J8"/>
<name>A0A4Y2L8J8_ARAVE</name>
<gene>
    <name evidence="1" type="ORF">AVEN_206954_1</name>
</gene>
<proteinExistence type="predicted"/>
<organism evidence="1 2">
    <name type="scientific">Araneus ventricosus</name>
    <name type="common">Orbweaver spider</name>
    <name type="synonym">Epeira ventricosa</name>
    <dbReference type="NCBI Taxonomy" id="182803"/>
    <lineage>
        <taxon>Eukaryota</taxon>
        <taxon>Metazoa</taxon>
        <taxon>Ecdysozoa</taxon>
        <taxon>Arthropoda</taxon>
        <taxon>Chelicerata</taxon>
        <taxon>Arachnida</taxon>
        <taxon>Araneae</taxon>
        <taxon>Araneomorphae</taxon>
        <taxon>Entelegynae</taxon>
        <taxon>Araneoidea</taxon>
        <taxon>Araneidae</taxon>
        <taxon>Araneus</taxon>
    </lineage>
</organism>
<sequence length="88" mass="9167">MSGKVGGESGVFKLKHWLSWGVVGSGVGHAPAIPVHNENARLCAAASALCHGQGHSHAQACDKASRVKWDGDNGEWKAGVIKVVLTIK</sequence>
<dbReference type="EMBL" id="BGPR01005435">
    <property type="protein sequence ID" value="GBN10153.1"/>
    <property type="molecule type" value="Genomic_DNA"/>
</dbReference>
<protein>
    <submittedName>
        <fullName evidence="1">Uncharacterized protein</fullName>
    </submittedName>
</protein>
<reference evidence="1 2" key="1">
    <citation type="journal article" date="2019" name="Sci. Rep.">
        <title>Orb-weaving spider Araneus ventricosus genome elucidates the spidroin gene catalogue.</title>
        <authorList>
            <person name="Kono N."/>
            <person name="Nakamura H."/>
            <person name="Ohtoshi R."/>
            <person name="Moran D.A.P."/>
            <person name="Shinohara A."/>
            <person name="Yoshida Y."/>
            <person name="Fujiwara M."/>
            <person name="Mori M."/>
            <person name="Tomita M."/>
            <person name="Arakawa K."/>
        </authorList>
    </citation>
    <scope>NUCLEOTIDE SEQUENCE [LARGE SCALE GENOMIC DNA]</scope>
</reference>
<evidence type="ECO:0000313" key="2">
    <source>
        <dbReference type="Proteomes" id="UP000499080"/>
    </source>
</evidence>
<dbReference type="Proteomes" id="UP000499080">
    <property type="component" value="Unassembled WGS sequence"/>
</dbReference>
<keyword evidence="2" id="KW-1185">Reference proteome</keyword>
<evidence type="ECO:0000313" key="1">
    <source>
        <dbReference type="EMBL" id="GBN10153.1"/>
    </source>
</evidence>
<comment type="caution">
    <text evidence="1">The sequence shown here is derived from an EMBL/GenBank/DDBJ whole genome shotgun (WGS) entry which is preliminary data.</text>
</comment>
<accession>A0A4Y2L8J8</accession>